<comment type="similarity">
    <text evidence="1 10 11">Belongs to the TRAFAC class TrmE-Era-EngA-EngB-Septin-like GTPase superfamily. TrmE GTPase family.</text>
</comment>
<dbReference type="InterPro" id="IPR025867">
    <property type="entry name" value="MnmE_helical"/>
</dbReference>
<comment type="cofactor">
    <cofactor evidence="10">
        <name>K(+)</name>
        <dbReference type="ChEBI" id="CHEBI:29103"/>
    </cofactor>
    <text evidence="10">Binds 1 potassium ion per subunit.</text>
</comment>
<feature type="binding site" evidence="10">
    <location>
        <begin position="237"/>
        <end position="242"/>
    </location>
    <ligand>
        <name>GTP</name>
        <dbReference type="ChEBI" id="CHEBI:37565"/>
    </ligand>
</feature>
<dbReference type="InterPro" id="IPR004520">
    <property type="entry name" value="GTPase_MnmE"/>
</dbReference>
<dbReference type="Gene3D" id="3.40.50.300">
    <property type="entry name" value="P-loop containing nucleotide triphosphate hydrolases"/>
    <property type="match status" value="1"/>
</dbReference>
<feature type="binding site" evidence="10">
    <location>
        <begin position="281"/>
        <end position="284"/>
    </location>
    <ligand>
        <name>GTP</name>
        <dbReference type="ChEBI" id="CHEBI:37565"/>
    </ligand>
</feature>
<dbReference type="NCBIfam" id="TIGR00450">
    <property type="entry name" value="mnmE_trmE_thdF"/>
    <property type="match status" value="1"/>
</dbReference>
<evidence type="ECO:0000256" key="5">
    <source>
        <dbReference type="ARBA" id="ARBA00022741"/>
    </source>
</evidence>
<name>A0A9D1T4I4_9FIRM</name>
<dbReference type="SUPFAM" id="SSF52540">
    <property type="entry name" value="P-loop containing nucleoside triphosphate hydrolases"/>
    <property type="match status" value="1"/>
</dbReference>
<feature type="domain" description="TrmE-type G" evidence="12">
    <location>
        <begin position="227"/>
        <end position="382"/>
    </location>
</feature>
<comment type="caution">
    <text evidence="13">The sequence shown here is derived from an EMBL/GenBank/DDBJ whole genome shotgun (WGS) entry which is preliminary data.</text>
</comment>
<dbReference type="Pfam" id="PF10396">
    <property type="entry name" value="TrmE_N"/>
    <property type="match status" value="1"/>
</dbReference>
<keyword evidence="5 10" id="KW-0547">Nucleotide-binding</keyword>
<evidence type="ECO:0000256" key="7">
    <source>
        <dbReference type="ARBA" id="ARBA00022842"/>
    </source>
</evidence>
<comment type="subcellular location">
    <subcellularLocation>
        <location evidence="10">Cytoplasm</location>
    </subcellularLocation>
</comment>
<dbReference type="InterPro" id="IPR027266">
    <property type="entry name" value="TrmE/GcvT-like"/>
</dbReference>
<evidence type="ECO:0000256" key="1">
    <source>
        <dbReference type="ARBA" id="ARBA00011043"/>
    </source>
</evidence>
<evidence type="ECO:0000256" key="8">
    <source>
        <dbReference type="ARBA" id="ARBA00022958"/>
    </source>
</evidence>
<keyword evidence="4 10" id="KW-0479">Metal-binding</keyword>
<dbReference type="EMBL" id="DVOL01000045">
    <property type="protein sequence ID" value="HIV10754.1"/>
    <property type="molecule type" value="Genomic_DNA"/>
</dbReference>
<dbReference type="CDD" id="cd14858">
    <property type="entry name" value="TrmE_N"/>
    <property type="match status" value="1"/>
</dbReference>
<keyword evidence="6 10" id="KW-0378">Hydrolase</keyword>
<keyword evidence="8 10" id="KW-0630">Potassium</keyword>
<evidence type="ECO:0000256" key="3">
    <source>
        <dbReference type="ARBA" id="ARBA00022694"/>
    </source>
</evidence>
<dbReference type="GO" id="GO:0003924">
    <property type="term" value="F:GTPase activity"/>
    <property type="evidence" value="ECO:0007669"/>
    <property type="project" value="UniProtKB-UniRule"/>
</dbReference>
<evidence type="ECO:0000256" key="6">
    <source>
        <dbReference type="ARBA" id="ARBA00022801"/>
    </source>
</evidence>
<keyword evidence="2 10" id="KW-0963">Cytoplasm</keyword>
<dbReference type="InterPro" id="IPR027417">
    <property type="entry name" value="P-loop_NTPase"/>
</dbReference>
<proteinExistence type="inferred from homology"/>
<dbReference type="GO" id="GO:0005829">
    <property type="term" value="C:cytosol"/>
    <property type="evidence" value="ECO:0007669"/>
    <property type="project" value="TreeGrafter"/>
</dbReference>
<evidence type="ECO:0000256" key="2">
    <source>
        <dbReference type="ARBA" id="ARBA00022490"/>
    </source>
</evidence>
<dbReference type="AlphaFoldDB" id="A0A9D1T4I4"/>
<keyword evidence="3 10" id="KW-0819">tRNA processing</keyword>
<evidence type="ECO:0000313" key="13">
    <source>
        <dbReference type="EMBL" id="HIV10754.1"/>
    </source>
</evidence>
<evidence type="ECO:0000313" key="14">
    <source>
        <dbReference type="Proteomes" id="UP000823960"/>
    </source>
</evidence>
<feature type="binding site" evidence="10">
    <location>
        <position position="24"/>
    </location>
    <ligand>
        <name>(6S)-5-formyl-5,6,7,8-tetrahydrofolate</name>
        <dbReference type="ChEBI" id="CHEBI:57457"/>
    </ligand>
</feature>
<dbReference type="GO" id="GO:0002098">
    <property type="term" value="P:tRNA wobble uridine modification"/>
    <property type="evidence" value="ECO:0007669"/>
    <property type="project" value="TreeGrafter"/>
</dbReference>
<dbReference type="NCBIfam" id="TIGR00231">
    <property type="entry name" value="small_GTP"/>
    <property type="match status" value="1"/>
</dbReference>
<dbReference type="InterPro" id="IPR018948">
    <property type="entry name" value="GTP-bd_TrmE_N"/>
</dbReference>
<dbReference type="PROSITE" id="PS51709">
    <property type="entry name" value="G_TRME"/>
    <property type="match status" value="1"/>
</dbReference>
<dbReference type="Pfam" id="PF01926">
    <property type="entry name" value="MMR_HSR1"/>
    <property type="match status" value="1"/>
</dbReference>
<feature type="binding site" evidence="10">
    <location>
        <position position="462"/>
    </location>
    <ligand>
        <name>(6S)-5-formyl-5,6,7,8-tetrahydrofolate</name>
        <dbReference type="ChEBI" id="CHEBI:57457"/>
    </ligand>
</feature>
<evidence type="ECO:0000256" key="4">
    <source>
        <dbReference type="ARBA" id="ARBA00022723"/>
    </source>
</evidence>
<comment type="function">
    <text evidence="10">Exhibits a very high intrinsic GTPase hydrolysis rate. Involved in the addition of a carboxymethylaminomethyl (cmnm) group at the wobble position (U34) of certain tRNAs, forming tRNA-cmnm(5)s(2)U34.</text>
</comment>
<accession>A0A9D1T4I4</accession>
<evidence type="ECO:0000256" key="11">
    <source>
        <dbReference type="RuleBase" id="RU003313"/>
    </source>
</evidence>
<feature type="binding site" evidence="10">
    <location>
        <position position="131"/>
    </location>
    <ligand>
        <name>(6S)-5-formyl-5,6,7,8-tetrahydrofolate</name>
        <dbReference type="ChEBI" id="CHEBI:57457"/>
    </ligand>
</feature>
<evidence type="ECO:0000256" key="10">
    <source>
        <dbReference type="HAMAP-Rule" id="MF_00379"/>
    </source>
</evidence>
<dbReference type="PANTHER" id="PTHR42714:SF2">
    <property type="entry name" value="TRNA MODIFICATION GTPASE GTPBP3, MITOCHONDRIAL"/>
    <property type="match status" value="1"/>
</dbReference>
<dbReference type="InterPro" id="IPR027368">
    <property type="entry name" value="MnmE_dom2"/>
</dbReference>
<dbReference type="InterPro" id="IPR031168">
    <property type="entry name" value="G_TrmE"/>
</dbReference>
<comment type="caution">
    <text evidence="10">Lacks conserved residue(s) required for the propagation of feature annotation.</text>
</comment>
<dbReference type="GO" id="GO:0005525">
    <property type="term" value="F:GTP binding"/>
    <property type="evidence" value="ECO:0007669"/>
    <property type="project" value="UniProtKB-UniRule"/>
</dbReference>
<dbReference type="Gene3D" id="3.30.1360.120">
    <property type="entry name" value="Probable tRNA modification gtpase trme, domain 1"/>
    <property type="match status" value="1"/>
</dbReference>
<dbReference type="FunFam" id="3.40.50.300:FF:001376">
    <property type="entry name" value="tRNA modification GTPase MnmE"/>
    <property type="match status" value="1"/>
</dbReference>
<dbReference type="HAMAP" id="MF_00379">
    <property type="entry name" value="GTPase_MnmE"/>
    <property type="match status" value="1"/>
</dbReference>
<dbReference type="Proteomes" id="UP000823960">
    <property type="component" value="Unassembled WGS sequence"/>
</dbReference>
<dbReference type="Gene3D" id="1.20.120.430">
    <property type="entry name" value="tRNA modification GTPase MnmE domain 2"/>
    <property type="match status" value="1"/>
</dbReference>
<dbReference type="CDD" id="cd04164">
    <property type="entry name" value="trmE"/>
    <property type="match status" value="1"/>
</dbReference>
<dbReference type="GO" id="GO:0030488">
    <property type="term" value="P:tRNA methylation"/>
    <property type="evidence" value="ECO:0007669"/>
    <property type="project" value="TreeGrafter"/>
</dbReference>
<protein>
    <recommendedName>
        <fullName evidence="10">tRNA modification GTPase MnmE</fullName>
        <ecNumber evidence="10">3.6.-.-</ecNumber>
    </recommendedName>
</protein>
<dbReference type="InterPro" id="IPR006073">
    <property type="entry name" value="GTP-bd"/>
</dbReference>
<feature type="binding site" evidence="10">
    <location>
        <position position="241"/>
    </location>
    <ligand>
        <name>Mg(2+)</name>
        <dbReference type="ChEBI" id="CHEBI:18420"/>
    </ligand>
</feature>
<sequence>MSDYRAVIAAISTPPAPGGLAVIRLSGEGCFELSDRLFKPAKSRERGGRLPSQMEGYSCQYGYVVCEGRTIDDVILTAFKAPESYTGEDTIEISCHGGLYLARRILRLAVSLGASPAQPGEFTRRALLNGKLSLTQAEAVMDIIGADGEAALSSARLMHSGELAKRVGKIKDRIVSILSSLAAWCDYPDEDIPLLSRESLEKSVGEASGEISQILNDYDNGKMLRDGITTVIAGRPNVGKSTLMNALLGYERAIVTPSAGTTRDVIEETLALDGLKLRLTDTAGLRQTEDPAESIGIKMAKDRLTSAELVLAVIDGSSPLTQEDKDILAELKTRPAVVIVNKSDLPCEVDKEYFSGENILFVSAKAGEGLERLPDVIREQLSLPTVGARDGSVIYVNERQRNQLVEAQRQLGAALQALSQGETLDAVGICLDLAAEALLILSGERVTDSVVDEVFSRFCVGK</sequence>
<keyword evidence="7 10" id="KW-0460">Magnesium</keyword>
<reference evidence="13" key="1">
    <citation type="submission" date="2020-10" db="EMBL/GenBank/DDBJ databases">
        <authorList>
            <person name="Gilroy R."/>
        </authorList>
    </citation>
    <scope>NUCLEOTIDE SEQUENCE</scope>
    <source>
        <strain evidence="13">1370</strain>
    </source>
</reference>
<keyword evidence="9 10" id="KW-0342">GTP-binding</keyword>
<reference evidence="13" key="2">
    <citation type="journal article" date="2021" name="PeerJ">
        <title>Extensive microbial diversity within the chicken gut microbiome revealed by metagenomics and culture.</title>
        <authorList>
            <person name="Gilroy R."/>
            <person name="Ravi A."/>
            <person name="Getino M."/>
            <person name="Pursley I."/>
            <person name="Horton D.L."/>
            <person name="Alikhan N.F."/>
            <person name="Baker D."/>
            <person name="Gharbi K."/>
            <person name="Hall N."/>
            <person name="Watson M."/>
            <person name="Adriaenssens E.M."/>
            <person name="Foster-Nyarko E."/>
            <person name="Jarju S."/>
            <person name="Secka A."/>
            <person name="Antonio M."/>
            <person name="Oren A."/>
            <person name="Chaudhuri R.R."/>
            <person name="La Ragione R."/>
            <person name="Hildebrand F."/>
            <person name="Pallen M.J."/>
        </authorList>
    </citation>
    <scope>NUCLEOTIDE SEQUENCE</scope>
    <source>
        <strain evidence="13">1370</strain>
    </source>
</reference>
<feature type="binding site" evidence="10">
    <location>
        <begin position="256"/>
        <end position="262"/>
    </location>
    <ligand>
        <name>GTP</name>
        <dbReference type="ChEBI" id="CHEBI:37565"/>
    </ligand>
</feature>
<evidence type="ECO:0000256" key="9">
    <source>
        <dbReference type="ARBA" id="ARBA00023134"/>
    </source>
</evidence>
<comment type="subunit">
    <text evidence="10">Homodimer. Heterotetramer of two MnmE and two MnmG subunits.</text>
</comment>
<evidence type="ECO:0000259" key="12">
    <source>
        <dbReference type="PROSITE" id="PS51709"/>
    </source>
</evidence>
<dbReference type="PANTHER" id="PTHR42714">
    <property type="entry name" value="TRNA MODIFICATION GTPASE GTPBP3"/>
    <property type="match status" value="1"/>
</dbReference>
<gene>
    <name evidence="10 13" type="primary">mnmE</name>
    <name evidence="10" type="synonym">trmE</name>
    <name evidence="13" type="ORF">IAD28_03540</name>
</gene>
<feature type="binding site" evidence="10">
    <location>
        <position position="262"/>
    </location>
    <ligand>
        <name>Mg(2+)</name>
        <dbReference type="ChEBI" id="CHEBI:18420"/>
    </ligand>
</feature>
<dbReference type="EC" id="3.6.-.-" evidence="10"/>
<feature type="binding site" evidence="10">
    <location>
        <position position="92"/>
    </location>
    <ligand>
        <name>(6S)-5-formyl-5,6,7,8-tetrahydrofolate</name>
        <dbReference type="ChEBI" id="CHEBI:57457"/>
    </ligand>
</feature>
<dbReference type="GO" id="GO:0046872">
    <property type="term" value="F:metal ion binding"/>
    <property type="evidence" value="ECO:0007669"/>
    <property type="project" value="UniProtKB-KW"/>
</dbReference>
<dbReference type="Pfam" id="PF12631">
    <property type="entry name" value="MnmE_helical"/>
    <property type="match status" value="1"/>
</dbReference>
<dbReference type="InterPro" id="IPR005225">
    <property type="entry name" value="Small_GTP-bd"/>
</dbReference>
<organism evidence="13 14">
    <name type="scientific">Candidatus Faeciplasma avium</name>
    <dbReference type="NCBI Taxonomy" id="2840798"/>
    <lineage>
        <taxon>Bacteria</taxon>
        <taxon>Bacillati</taxon>
        <taxon>Bacillota</taxon>
        <taxon>Clostridia</taxon>
        <taxon>Eubacteriales</taxon>
        <taxon>Oscillospiraceae</taxon>
        <taxon>Oscillospiraceae incertae sedis</taxon>
        <taxon>Candidatus Faeciplasma</taxon>
    </lineage>
</organism>